<dbReference type="GO" id="GO:0016538">
    <property type="term" value="F:cyclin-dependent protein serine/threonine kinase regulator activity"/>
    <property type="evidence" value="ECO:0007669"/>
    <property type="project" value="InterPro"/>
</dbReference>
<proteinExistence type="inferred from homology"/>
<dbReference type="PANTHER" id="PTHR10026">
    <property type="entry name" value="CYCLIN"/>
    <property type="match status" value="1"/>
</dbReference>
<reference evidence="12 13" key="1">
    <citation type="journal article" date="2016" name="Mol. Biol. Evol.">
        <title>Comparative Genomics of Early-Diverging Mushroom-Forming Fungi Provides Insights into the Origins of Lignocellulose Decay Capabilities.</title>
        <authorList>
            <person name="Nagy L.G."/>
            <person name="Riley R."/>
            <person name="Tritt A."/>
            <person name="Adam C."/>
            <person name="Daum C."/>
            <person name="Floudas D."/>
            <person name="Sun H."/>
            <person name="Yadav J.S."/>
            <person name="Pangilinan J."/>
            <person name="Larsson K.H."/>
            <person name="Matsuura K."/>
            <person name="Barry K."/>
            <person name="Labutti K."/>
            <person name="Kuo R."/>
            <person name="Ohm R.A."/>
            <person name="Bhattacharya S.S."/>
            <person name="Shirouzu T."/>
            <person name="Yoshinaga Y."/>
            <person name="Martin F.M."/>
            <person name="Grigoriev I.V."/>
            <person name="Hibbett D.S."/>
        </authorList>
    </citation>
    <scope>NUCLEOTIDE SEQUENCE [LARGE SCALE GENOMIC DNA]</scope>
    <source>
        <strain evidence="12 13">TUFC12733</strain>
    </source>
</reference>
<comment type="subcellular location">
    <subcellularLocation>
        <location evidence="1">Nucleus</location>
    </subcellularLocation>
</comment>
<dbReference type="InterPro" id="IPR006671">
    <property type="entry name" value="Cyclin_N"/>
</dbReference>
<sequence>MTSNFWESSHYNHWIIDRITLGQSREDDLRHATAEQLAVINIFFANMIARLGKRLGIRAQVVATAIVFFKRFYLKNNICETDPYVVVPTCLYVATKIEEVPLHFKPIATETKNMYVQDYGLQITMPDPQSIAEMEFYLLEDLDFHLIVHHPYRTLMQLCGESNASRAVGESEEGEAGEAPVEGMRFWSTGKGTLQFEEAARSQAWSVHLGCRCAIPQTHAWNRHIINDTLRGDFCLLYHPHLIGIAAIFLTLVLDGDSRNRTDETEAPSRGYATRSKAPCDPPPNPVDFLASLNVSYNTIAQIVQEIISLWTLWGRHLVGEADTDRKGLQTSRSGNQGMSDDDVIRKLVDMHRARKRDEQNGVQSRLFEKPKPPKPVKKQ</sequence>
<feature type="domain" description="Cyclin-like" evidence="11">
    <location>
        <begin position="46"/>
        <end position="140"/>
    </location>
</feature>
<feature type="compositionally biased region" description="Basic and acidic residues" evidence="10">
    <location>
        <begin position="343"/>
        <end position="360"/>
    </location>
</feature>
<evidence type="ECO:0000313" key="13">
    <source>
        <dbReference type="Proteomes" id="UP000076738"/>
    </source>
</evidence>
<dbReference type="Pfam" id="PF00134">
    <property type="entry name" value="Cyclin_N"/>
    <property type="match status" value="1"/>
</dbReference>
<keyword evidence="3" id="KW-0678">Repressor</keyword>
<keyword evidence="4" id="KW-0805">Transcription regulation</keyword>
<evidence type="ECO:0000256" key="9">
    <source>
        <dbReference type="RuleBase" id="RU000383"/>
    </source>
</evidence>
<dbReference type="FunFam" id="1.10.472.10:FF:000076">
    <property type="entry name" value="RNA polymerase II holoenzyme cyclin-like subunit"/>
    <property type="match status" value="1"/>
</dbReference>
<dbReference type="InterPro" id="IPR043198">
    <property type="entry name" value="Cyclin/Ssn8"/>
</dbReference>
<keyword evidence="13" id="KW-1185">Reference proteome</keyword>
<accession>A0A167PCW4</accession>
<evidence type="ECO:0000259" key="11">
    <source>
        <dbReference type="SMART" id="SM00385"/>
    </source>
</evidence>
<dbReference type="GO" id="GO:0006357">
    <property type="term" value="P:regulation of transcription by RNA polymerase II"/>
    <property type="evidence" value="ECO:0007669"/>
    <property type="project" value="InterPro"/>
</dbReference>
<evidence type="ECO:0000313" key="12">
    <source>
        <dbReference type="EMBL" id="KZO98657.1"/>
    </source>
</evidence>
<dbReference type="Gene3D" id="1.10.472.10">
    <property type="entry name" value="Cyclin-like"/>
    <property type="match status" value="2"/>
</dbReference>
<organism evidence="12 13">
    <name type="scientific">Calocera viscosa (strain TUFC12733)</name>
    <dbReference type="NCBI Taxonomy" id="1330018"/>
    <lineage>
        <taxon>Eukaryota</taxon>
        <taxon>Fungi</taxon>
        <taxon>Dikarya</taxon>
        <taxon>Basidiomycota</taxon>
        <taxon>Agaricomycotina</taxon>
        <taxon>Dacrymycetes</taxon>
        <taxon>Dacrymycetales</taxon>
        <taxon>Dacrymycetaceae</taxon>
        <taxon>Calocera</taxon>
    </lineage>
</organism>
<evidence type="ECO:0000256" key="7">
    <source>
        <dbReference type="ARBA" id="ARBA00023163"/>
    </source>
</evidence>
<dbReference type="InterPro" id="IPR036915">
    <property type="entry name" value="Cyclin-like_sf"/>
</dbReference>
<feature type="compositionally biased region" description="Polar residues" evidence="10">
    <location>
        <begin position="329"/>
        <end position="339"/>
    </location>
</feature>
<keyword evidence="8" id="KW-0539">Nucleus</keyword>
<keyword evidence="5 9" id="KW-0195">Cyclin</keyword>
<dbReference type="STRING" id="1330018.A0A167PCW4"/>
<feature type="region of interest" description="Disordered" evidence="10">
    <location>
        <begin position="324"/>
        <end position="380"/>
    </location>
</feature>
<protein>
    <submittedName>
        <fullName evidence="12">C/H/G cyclin</fullName>
    </submittedName>
</protein>
<gene>
    <name evidence="12" type="ORF">CALVIDRAFT_478537</name>
</gene>
<dbReference type="AlphaFoldDB" id="A0A167PCW4"/>
<dbReference type="Proteomes" id="UP000076738">
    <property type="component" value="Unassembled WGS sequence"/>
</dbReference>
<dbReference type="EMBL" id="KV417275">
    <property type="protein sequence ID" value="KZO98657.1"/>
    <property type="molecule type" value="Genomic_DNA"/>
</dbReference>
<evidence type="ECO:0000256" key="5">
    <source>
        <dbReference type="ARBA" id="ARBA00023127"/>
    </source>
</evidence>
<evidence type="ECO:0000256" key="2">
    <source>
        <dbReference type="ARBA" id="ARBA00008638"/>
    </source>
</evidence>
<evidence type="ECO:0000256" key="4">
    <source>
        <dbReference type="ARBA" id="ARBA00023015"/>
    </source>
</evidence>
<keyword evidence="6" id="KW-0010">Activator</keyword>
<keyword evidence="7" id="KW-0804">Transcription</keyword>
<dbReference type="InterPro" id="IPR013763">
    <property type="entry name" value="Cyclin-like_dom"/>
</dbReference>
<dbReference type="OrthoDB" id="10266018at2759"/>
<dbReference type="SUPFAM" id="SSF47954">
    <property type="entry name" value="Cyclin-like"/>
    <property type="match status" value="2"/>
</dbReference>
<dbReference type="CDD" id="cd20513">
    <property type="entry name" value="CYCLIN_CCNC_rpt1"/>
    <property type="match status" value="1"/>
</dbReference>
<evidence type="ECO:0000256" key="8">
    <source>
        <dbReference type="ARBA" id="ARBA00023242"/>
    </source>
</evidence>
<dbReference type="SMART" id="SM00385">
    <property type="entry name" value="CYCLIN"/>
    <property type="match status" value="1"/>
</dbReference>
<feature type="region of interest" description="Disordered" evidence="10">
    <location>
        <begin position="260"/>
        <end position="280"/>
    </location>
</feature>
<evidence type="ECO:0000256" key="3">
    <source>
        <dbReference type="ARBA" id="ARBA00022491"/>
    </source>
</evidence>
<evidence type="ECO:0000256" key="10">
    <source>
        <dbReference type="SAM" id="MobiDB-lite"/>
    </source>
</evidence>
<dbReference type="GO" id="GO:0005634">
    <property type="term" value="C:nucleus"/>
    <property type="evidence" value="ECO:0007669"/>
    <property type="project" value="UniProtKB-SubCell"/>
</dbReference>
<evidence type="ECO:0000256" key="6">
    <source>
        <dbReference type="ARBA" id="ARBA00023159"/>
    </source>
</evidence>
<dbReference type="PIRSF" id="PIRSF028758">
    <property type="entry name" value="Cyclin, C/H/G types"/>
    <property type="match status" value="1"/>
</dbReference>
<name>A0A167PCW4_CALVF</name>
<comment type="similarity">
    <text evidence="2">Belongs to the cyclin family. Cyclin C subfamily.</text>
</comment>
<evidence type="ECO:0000256" key="1">
    <source>
        <dbReference type="ARBA" id="ARBA00004123"/>
    </source>
</evidence>